<sequence>MTSHTSRTPLSARSTDSLPPDYDPFDPPLDPIEMQSFTRPSWERSAAYAQASSPPIAPPPAASSSNRPRRHSPTHSSPEIEFTPAPPMGSPAGGWFRTSRRGRSMGGGEGGSGWGYVPLGDEMAPSSSQTPGRKSPPFTGGGAASLTPSTPAAPGSGPYRFPTDTEALLSRRAGATAAWKIHWLTPTMAVGLFIAGVVGAVAHHALYAAFDGQEAHDQLRMIRYGTALAFYTKACLVGSVVVSYRQRIWKTFREKAMTVSAIDGLFAVCEDPSNFGKVEMVKNAKVATFMALATWLIPIAAVLAPAALTSEIAVHRNSTTCPSVPTLNFNAESTYDFRDQTEFPGYSLSFYNTTDINAEEAGWRDYWDQPSKVLSRLAITSVYLQKAFKRDNAQRTACGVGWNCTYEISFTGPGYQCESLANGSDSSNDAALRDMGAPFTMADLAPRGKMIYIADVDRGEYKNPQVPTSDSGEPINDEWPVDLGVFKTEPVLWIGYVIDTGDPLPASSPNYTIWKTERYPRVFRCVHHHTNYTVQLDFQAGNQTAVVANRTFGAPVVDTEWQPDGAEPTPRDNWVRPVPDRGRYKLTAGYHALGAMLRQFLRGTIAHDSSYPLTRSAISETRLIEQATSYPIADLQAGVQSLYEDMLLTLLSEPHLEIANRTAVPCHKTRTLNVFLYHPHSLWIGYAIVVCVALACLAIGGHALWQNGVASDTLFSRIMATTRSGTLDRLSVGACLGGDPFPRELRRAKLRFGVLMEDEDEGEESGRGRGLGISPALSPGAWSHGGGKGRKWVGMEEGLFGKVEHCSFGTVEETKPIVKYGLYAGLKRAREEAWGEDEWEKKKSLDGWDSERVAANSEHGRLWERLEMEKWSGEWEKERWRENLDQSNGSDDEHDNDVFYDCS</sequence>
<keyword evidence="2" id="KW-0812">Transmembrane</keyword>
<feature type="region of interest" description="Disordered" evidence="1">
    <location>
        <begin position="1"/>
        <end position="160"/>
    </location>
</feature>
<evidence type="ECO:0000313" key="3">
    <source>
        <dbReference type="EMBL" id="KAF2459176.1"/>
    </source>
</evidence>
<accession>A0A6A6P5A0</accession>
<dbReference type="EMBL" id="MU001676">
    <property type="protein sequence ID" value="KAF2459176.1"/>
    <property type="molecule type" value="Genomic_DNA"/>
</dbReference>
<feature type="region of interest" description="Disordered" evidence="1">
    <location>
        <begin position="881"/>
        <end position="903"/>
    </location>
</feature>
<dbReference type="PANTHER" id="PTHR35041">
    <property type="entry name" value="MEDIATOR OF RNA POLYMERASE II TRANSCRIPTION SUBUNIT 1"/>
    <property type="match status" value="1"/>
</dbReference>
<dbReference type="Proteomes" id="UP000799766">
    <property type="component" value="Unassembled WGS sequence"/>
</dbReference>
<feature type="transmembrane region" description="Helical" evidence="2">
    <location>
        <begin position="189"/>
        <end position="210"/>
    </location>
</feature>
<feature type="transmembrane region" description="Helical" evidence="2">
    <location>
        <begin position="683"/>
        <end position="705"/>
    </location>
</feature>
<name>A0A6A6P5A0_9PEZI</name>
<reference evidence="3" key="1">
    <citation type="journal article" date="2020" name="Stud. Mycol.">
        <title>101 Dothideomycetes genomes: a test case for predicting lifestyles and emergence of pathogens.</title>
        <authorList>
            <person name="Haridas S."/>
            <person name="Albert R."/>
            <person name="Binder M."/>
            <person name="Bloem J."/>
            <person name="Labutti K."/>
            <person name="Salamov A."/>
            <person name="Andreopoulos B."/>
            <person name="Baker S."/>
            <person name="Barry K."/>
            <person name="Bills G."/>
            <person name="Bluhm B."/>
            <person name="Cannon C."/>
            <person name="Castanera R."/>
            <person name="Culley D."/>
            <person name="Daum C."/>
            <person name="Ezra D."/>
            <person name="Gonzalez J."/>
            <person name="Henrissat B."/>
            <person name="Kuo A."/>
            <person name="Liang C."/>
            <person name="Lipzen A."/>
            <person name="Lutzoni F."/>
            <person name="Magnuson J."/>
            <person name="Mondo S."/>
            <person name="Nolan M."/>
            <person name="Ohm R."/>
            <person name="Pangilinan J."/>
            <person name="Park H.-J."/>
            <person name="Ramirez L."/>
            <person name="Alfaro M."/>
            <person name="Sun H."/>
            <person name="Tritt A."/>
            <person name="Yoshinaga Y."/>
            <person name="Zwiers L.-H."/>
            <person name="Turgeon B."/>
            <person name="Goodwin S."/>
            <person name="Spatafora J."/>
            <person name="Crous P."/>
            <person name="Grigoriev I."/>
        </authorList>
    </citation>
    <scope>NUCLEOTIDE SEQUENCE</scope>
    <source>
        <strain evidence="3">ATCC 16933</strain>
    </source>
</reference>
<evidence type="ECO:0000256" key="2">
    <source>
        <dbReference type="SAM" id="Phobius"/>
    </source>
</evidence>
<feature type="transmembrane region" description="Helical" evidence="2">
    <location>
        <begin position="222"/>
        <end position="244"/>
    </location>
</feature>
<keyword evidence="2" id="KW-1133">Transmembrane helix</keyword>
<feature type="compositionally biased region" description="Polar residues" evidence="1">
    <location>
        <begin position="1"/>
        <end position="15"/>
    </location>
</feature>
<proteinExistence type="predicted"/>
<feature type="compositionally biased region" description="Low complexity" evidence="1">
    <location>
        <begin position="44"/>
        <end position="54"/>
    </location>
</feature>
<feature type="compositionally biased region" description="Gly residues" evidence="1">
    <location>
        <begin position="104"/>
        <end position="114"/>
    </location>
</feature>
<evidence type="ECO:0000313" key="4">
    <source>
        <dbReference type="Proteomes" id="UP000799766"/>
    </source>
</evidence>
<gene>
    <name evidence="3" type="ORF">BDY21DRAFT_370642</name>
</gene>
<dbReference type="PANTHER" id="PTHR35041:SF3">
    <property type="entry name" value="FORMYLMETHIONINE DEFORMYLASE-LIKE PROTEIN"/>
    <property type="match status" value="1"/>
</dbReference>
<keyword evidence="4" id="KW-1185">Reference proteome</keyword>
<feature type="transmembrane region" description="Helical" evidence="2">
    <location>
        <begin position="286"/>
        <end position="308"/>
    </location>
</feature>
<organism evidence="3 4">
    <name type="scientific">Lineolata rhizophorae</name>
    <dbReference type="NCBI Taxonomy" id="578093"/>
    <lineage>
        <taxon>Eukaryota</taxon>
        <taxon>Fungi</taxon>
        <taxon>Dikarya</taxon>
        <taxon>Ascomycota</taxon>
        <taxon>Pezizomycotina</taxon>
        <taxon>Dothideomycetes</taxon>
        <taxon>Dothideomycetes incertae sedis</taxon>
        <taxon>Lineolatales</taxon>
        <taxon>Lineolataceae</taxon>
        <taxon>Lineolata</taxon>
    </lineage>
</organism>
<keyword evidence="2" id="KW-0472">Membrane</keyword>
<protein>
    <submittedName>
        <fullName evidence="3">Uncharacterized protein</fullName>
    </submittedName>
</protein>
<evidence type="ECO:0000256" key="1">
    <source>
        <dbReference type="SAM" id="MobiDB-lite"/>
    </source>
</evidence>
<feature type="compositionally biased region" description="Low complexity" evidence="1">
    <location>
        <begin position="144"/>
        <end position="156"/>
    </location>
</feature>
<feature type="compositionally biased region" description="Pro residues" evidence="1">
    <location>
        <begin position="21"/>
        <end position="30"/>
    </location>
</feature>
<dbReference type="OrthoDB" id="5340195at2759"/>
<dbReference type="AlphaFoldDB" id="A0A6A6P5A0"/>